<dbReference type="PANTHER" id="PTHR43794:SF11">
    <property type="entry name" value="AMIDOHYDROLASE-RELATED DOMAIN-CONTAINING PROTEIN"/>
    <property type="match status" value="1"/>
</dbReference>
<feature type="binding site" evidence="4">
    <location>
        <position position="159"/>
    </location>
    <ligand>
        <name>substrate</name>
    </ligand>
</feature>
<dbReference type="InterPro" id="IPR006680">
    <property type="entry name" value="Amidohydro-rel"/>
</dbReference>
<gene>
    <name evidence="4" type="primary">mtaD</name>
    <name evidence="6" type="ORF">JCM16418_3222</name>
</gene>
<feature type="binding site" evidence="4">
    <location>
        <position position="226"/>
    </location>
    <ligand>
        <name>Zn(2+)</name>
        <dbReference type="ChEBI" id="CHEBI:29105"/>
    </ligand>
</feature>
<dbReference type="Proteomes" id="UP000019364">
    <property type="component" value="Unassembled WGS sequence"/>
</dbReference>
<name>W7YNC3_9BACL</name>
<dbReference type="eggNOG" id="COG0402">
    <property type="taxonomic scope" value="Bacteria"/>
</dbReference>
<dbReference type="AlphaFoldDB" id="W7YNC3"/>
<evidence type="ECO:0000256" key="3">
    <source>
        <dbReference type="ARBA" id="ARBA00022833"/>
    </source>
</evidence>
<evidence type="ECO:0000313" key="7">
    <source>
        <dbReference type="Proteomes" id="UP000019364"/>
    </source>
</evidence>
<dbReference type="RefSeq" id="WP_052020302.1">
    <property type="nucleotide sequence ID" value="NZ_BAVZ01000009.1"/>
</dbReference>
<dbReference type="InterPro" id="IPR050287">
    <property type="entry name" value="MTA/SAH_deaminase"/>
</dbReference>
<evidence type="ECO:0000256" key="2">
    <source>
        <dbReference type="ARBA" id="ARBA00022801"/>
    </source>
</evidence>
<dbReference type="GO" id="GO:0090614">
    <property type="term" value="F:5'-methylthioadenosine deaminase activity"/>
    <property type="evidence" value="ECO:0007669"/>
    <property type="project" value="UniProtKB-UniRule"/>
</dbReference>
<dbReference type="HAMAP" id="MF_01281">
    <property type="entry name" value="MTA_SAH_deamin"/>
    <property type="match status" value="1"/>
</dbReference>
<keyword evidence="2 4" id="KW-0378">Hydrolase</keyword>
<feature type="binding site" evidence="4">
    <location>
        <position position="314"/>
    </location>
    <ligand>
        <name>Zn(2+)</name>
        <dbReference type="ChEBI" id="CHEBI:29105"/>
    </ligand>
</feature>
<comment type="catalytic activity">
    <reaction evidence="4">
        <text>S-methyl-5'-thioadenosine + H2O + H(+) = S-methyl-5'-thioinosine + NH4(+)</text>
        <dbReference type="Rhea" id="RHEA:25025"/>
        <dbReference type="ChEBI" id="CHEBI:15377"/>
        <dbReference type="ChEBI" id="CHEBI:15378"/>
        <dbReference type="ChEBI" id="CHEBI:17509"/>
        <dbReference type="ChEBI" id="CHEBI:28938"/>
        <dbReference type="ChEBI" id="CHEBI:48595"/>
        <dbReference type="EC" id="3.5.4.31"/>
    </reaction>
</comment>
<dbReference type="FunFam" id="3.20.20.140:FF:000014">
    <property type="entry name" value="5-methylthioadenosine/S-adenosylhomocysteine deaminase"/>
    <property type="match status" value="1"/>
</dbReference>
<keyword evidence="7" id="KW-1185">Reference proteome</keyword>
<dbReference type="GO" id="GO:0046872">
    <property type="term" value="F:metal ion binding"/>
    <property type="evidence" value="ECO:0007669"/>
    <property type="project" value="UniProtKB-KW"/>
</dbReference>
<proteinExistence type="inferred from homology"/>
<comment type="similarity">
    <text evidence="4">Belongs to the metallo-dependent hydrolases superfamily. MTA/SAH deaminase family.</text>
</comment>
<dbReference type="OrthoDB" id="9807210at2"/>
<feature type="binding site" evidence="4">
    <location>
        <position position="199"/>
    </location>
    <ligand>
        <name>substrate</name>
    </ligand>
</feature>
<evidence type="ECO:0000313" key="6">
    <source>
        <dbReference type="EMBL" id="GAF09103.1"/>
    </source>
</evidence>
<keyword evidence="3 4" id="KW-0862">Zinc</keyword>
<dbReference type="EMBL" id="BAVZ01000009">
    <property type="protein sequence ID" value="GAF09103.1"/>
    <property type="molecule type" value="Genomic_DNA"/>
</dbReference>
<dbReference type="Gene3D" id="3.20.20.140">
    <property type="entry name" value="Metal-dependent hydrolases"/>
    <property type="match status" value="1"/>
</dbReference>
<dbReference type="Pfam" id="PF01979">
    <property type="entry name" value="Amidohydro_1"/>
    <property type="match status" value="1"/>
</dbReference>
<feature type="binding site" evidence="4">
    <location>
        <position position="314"/>
    </location>
    <ligand>
        <name>substrate</name>
    </ligand>
</feature>
<feature type="domain" description="Amidohydrolase-related" evidence="5">
    <location>
        <begin position="70"/>
        <end position="416"/>
    </location>
</feature>
<sequence length="445" mass="48599">MTDKLNNLSQTSPNSNKWMIKNGAFSVQDGDKAVIRGYMVIEDDLISYIGEEAPANVEGIPVIDGTHLFFMPGLVNTHGHAAMSLLRGYGDDLALQVWLQEKMWPMEAKFTSSDVYWGTSLSVVEMLKGGTTTFLDMYDHMDQVGKVVEQSGMRASLMRGAIGLCSEELQKHKLAEAIAFAKDWNGKADGRITTMLSPHAPYTCPPAFFEKFVQAAHDLDLPMHTHMSETKAEVEQNVQDYGLRPVAHLEKMGMFTRPSLVAHGVHLNDEEIDILASHHVGVSHNPGSNLKLASGVARVIELMRAGVKVSLGTDGAASNNNLDMFEEMRLAALIHKGVSGDPTAVPAAEALRMGTIYGAESLFLDRVGVLAPGMKADMIALNTDQAHFLPHSDLISHAVYSASAKDVEHVWVDGKQIVKHGACLTLDEERIRREAQAAFEGLLSR</sequence>
<dbReference type="InterPro" id="IPR032466">
    <property type="entry name" value="Metal_Hydrolase"/>
</dbReference>
<reference evidence="6 7" key="1">
    <citation type="journal article" date="2014" name="Genome Announc.">
        <title>Draft Genome Sequence of Paenibacillus pini JCM 16418T, Isolated from the Rhizosphere of Pine Tree.</title>
        <authorList>
            <person name="Yuki M."/>
            <person name="Oshima K."/>
            <person name="Suda W."/>
            <person name="Oshida Y."/>
            <person name="Kitamura K."/>
            <person name="Iida Y."/>
            <person name="Hattori M."/>
            <person name="Ohkuma M."/>
        </authorList>
    </citation>
    <scope>NUCLEOTIDE SEQUENCE [LARGE SCALE GENOMIC DNA]</scope>
    <source>
        <strain evidence="6 7">JCM 16418</strain>
    </source>
</reference>
<dbReference type="STRING" id="1236976.JCM16418_3222"/>
<protein>
    <recommendedName>
        <fullName evidence="4">5-methylthioadenosine/S-adenosylhomocysteine deaminase</fullName>
        <shortName evidence="4">MTA/SAH deaminase</shortName>
        <ecNumber evidence="4">3.5.4.28</ecNumber>
        <ecNumber evidence="4">3.5.4.31</ecNumber>
    </recommendedName>
</protein>
<feature type="binding site" evidence="4">
    <location>
        <position position="229"/>
    </location>
    <ligand>
        <name>substrate</name>
    </ligand>
</feature>
<dbReference type="PANTHER" id="PTHR43794">
    <property type="entry name" value="AMINOHYDROLASE SSNA-RELATED"/>
    <property type="match status" value="1"/>
</dbReference>
<dbReference type="SUPFAM" id="SSF51338">
    <property type="entry name" value="Composite domain of metallo-dependent hydrolases"/>
    <property type="match status" value="2"/>
</dbReference>
<accession>W7YNC3</accession>
<dbReference type="EC" id="3.5.4.28" evidence="4"/>
<comment type="caution">
    <text evidence="4">Lacks conserved residue(s) required for the propagation of feature annotation.</text>
</comment>
<evidence type="ECO:0000256" key="1">
    <source>
        <dbReference type="ARBA" id="ARBA00022723"/>
    </source>
</evidence>
<comment type="cofactor">
    <cofactor evidence="4">
        <name>Zn(2+)</name>
        <dbReference type="ChEBI" id="CHEBI:29105"/>
    </cofactor>
    <text evidence="4">Binds 1 zinc ion per subunit.</text>
</comment>
<feature type="binding site" evidence="4">
    <location>
        <position position="107"/>
    </location>
    <ligand>
        <name>substrate</name>
    </ligand>
</feature>
<organism evidence="6 7">
    <name type="scientific">Paenibacillus pini JCM 16418</name>
    <dbReference type="NCBI Taxonomy" id="1236976"/>
    <lineage>
        <taxon>Bacteria</taxon>
        <taxon>Bacillati</taxon>
        <taxon>Bacillota</taxon>
        <taxon>Bacilli</taxon>
        <taxon>Bacillales</taxon>
        <taxon>Paenibacillaceae</taxon>
        <taxon>Paenibacillus</taxon>
    </lineage>
</organism>
<dbReference type="GO" id="GO:0050270">
    <property type="term" value="F:S-adenosylhomocysteine deaminase activity"/>
    <property type="evidence" value="ECO:0007669"/>
    <property type="project" value="UniProtKB-UniRule"/>
</dbReference>
<feature type="binding site" evidence="4">
    <location>
        <position position="80"/>
    </location>
    <ligand>
        <name>Zn(2+)</name>
        <dbReference type="ChEBI" id="CHEBI:29105"/>
    </ligand>
</feature>
<comment type="caution">
    <text evidence="6">The sequence shown here is derived from an EMBL/GenBank/DDBJ whole genome shotgun (WGS) entry which is preliminary data.</text>
</comment>
<comment type="function">
    <text evidence="4">Catalyzes the deamination of 5-methylthioadenosine and S-adenosyl-L-homocysteine into 5-methylthioinosine and S-inosyl-L-homocysteine, respectively. Is also able to deaminate adenosine.</text>
</comment>
<dbReference type="Gene3D" id="2.30.40.10">
    <property type="entry name" value="Urease, subunit C, domain 1"/>
    <property type="match status" value="1"/>
</dbReference>
<dbReference type="InterPro" id="IPR023512">
    <property type="entry name" value="Deaminase_MtaD/DadD"/>
</dbReference>
<dbReference type="SUPFAM" id="SSF51556">
    <property type="entry name" value="Metallo-dependent hydrolases"/>
    <property type="match status" value="1"/>
</dbReference>
<dbReference type="CDD" id="cd01298">
    <property type="entry name" value="ATZ_TRZ_like"/>
    <property type="match status" value="1"/>
</dbReference>
<feature type="binding site" evidence="4">
    <location>
        <position position="78"/>
    </location>
    <ligand>
        <name>Zn(2+)</name>
        <dbReference type="ChEBI" id="CHEBI:29105"/>
    </ligand>
</feature>
<keyword evidence="1 4" id="KW-0479">Metal-binding</keyword>
<evidence type="ECO:0000256" key="4">
    <source>
        <dbReference type="HAMAP-Rule" id="MF_01281"/>
    </source>
</evidence>
<dbReference type="EC" id="3.5.4.31" evidence="4"/>
<evidence type="ECO:0000259" key="5">
    <source>
        <dbReference type="Pfam" id="PF01979"/>
    </source>
</evidence>
<dbReference type="InterPro" id="IPR011059">
    <property type="entry name" value="Metal-dep_hydrolase_composite"/>
</dbReference>
<comment type="catalytic activity">
    <reaction evidence="4">
        <text>S-adenosyl-L-homocysteine + H2O + H(+) = S-inosyl-L-homocysteine + NH4(+)</text>
        <dbReference type="Rhea" id="RHEA:20716"/>
        <dbReference type="ChEBI" id="CHEBI:15377"/>
        <dbReference type="ChEBI" id="CHEBI:15378"/>
        <dbReference type="ChEBI" id="CHEBI:28938"/>
        <dbReference type="ChEBI" id="CHEBI:57856"/>
        <dbReference type="ChEBI" id="CHEBI:57985"/>
        <dbReference type="EC" id="3.5.4.28"/>
    </reaction>
</comment>